<keyword evidence="5 7" id="KW-0456">Lyase</keyword>
<dbReference type="AlphaFoldDB" id="E2S9F6"/>
<evidence type="ECO:0000256" key="4">
    <source>
        <dbReference type="ARBA" id="ARBA00023136"/>
    </source>
</evidence>
<dbReference type="GO" id="GO:0008932">
    <property type="term" value="F:lytic endotransglycosylase activity"/>
    <property type="evidence" value="ECO:0007669"/>
    <property type="project" value="UniProtKB-UniRule"/>
</dbReference>
<dbReference type="PANTHER" id="PTHR30518:SF2">
    <property type="entry name" value="ENDOLYTIC MUREIN TRANSGLYCOSYLASE"/>
    <property type="match status" value="1"/>
</dbReference>
<evidence type="ECO:0000256" key="6">
    <source>
        <dbReference type="ARBA" id="ARBA00023316"/>
    </source>
</evidence>
<evidence type="ECO:0000256" key="2">
    <source>
        <dbReference type="ARBA" id="ARBA00022692"/>
    </source>
</evidence>
<keyword evidence="6 7" id="KW-0961">Cell wall biogenesis/degradation</keyword>
<dbReference type="HAMAP" id="MF_02065">
    <property type="entry name" value="MltG"/>
    <property type="match status" value="1"/>
</dbReference>
<evidence type="ECO:0000313" key="10">
    <source>
        <dbReference type="Proteomes" id="UP000003111"/>
    </source>
</evidence>
<comment type="function">
    <text evidence="7">Functions as a peptidoglycan terminase that cleaves nascent peptidoglycan strands endolytically to terminate their elongation.</text>
</comment>
<dbReference type="EMBL" id="ACLF03000003">
    <property type="protein sequence ID" value="EFQ83880.1"/>
    <property type="molecule type" value="Genomic_DNA"/>
</dbReference>
<evidence type="ECO:0000256" key="3">
    <source>
        <dbReference type="ARBA" id="ARBA00022989"/>
    </source>
</evidence>
<keyword evidence="10" id="KW-1185">Reference proteome</keyword>
<keyword evidence="1 7" id="KW-1003">Cell membrane</keyword>
<dbReference type="Proteomes" id="UP000003111">
    <property type="component" value="Unassembled WGS sequence"/>
</dbReference>
<evidence type="ECO:0000313" key="9">
    <source>
        <dbReference type="EMBL" id="EFQ83880.1"/>
    </source>
</evidence>
<dbReference type="InterPro" id="IPR003770">
    <property type="entry name" value="MLTG-like"/>
</dbReference>
<dbReference type="NCBIfam" id="TIGR00247">
    <property type="entry name" value="endolytic transglycosylase MltG"/>
    <property type="match status" value="1"/>
</dbReference>
<keyword evidence="3 7" id="KW-1133">Transmembrane helix</keyword>
<evidence type="ECO:0000256" key="7">
    <source>
        <dbReference type="HAMAP-Rule" id="MF_02065"/>
    </source>
</evidence>
<dbReference type="OrthoDB" id="9814591at2"/>
<proteinExistence type="inferred from homology"/>
<organism evidence="9 10">
    <name type="scientific">Aeromicrobium marinum DSM 15272</name>
    <dbReference type="NCBI Taxonomy" id="585531"/>
    <lineage>
        <taxon>Bacteria</taxon>
        <taxon>Bacillati</taxon>
        <taxon>Actinomycetota</taxon>
        <taxon>Actinomycetes</taxon>
        <taxon>Propionibacteriales</taxon>
        <taxon>Nocardioidaceae</taxon>
        <taxon>Aeromicrobium</taxon>
    </lineage>
</organism>
<dbReference type="eggNOG" id="COG1559">
    <property type="taxonomic scope" value="Bacteria"/>
</dbReference>
<dbReference type="HOGENOM" id="CLU_025574_4_0_11"/>
<feature type="site" description="Important for catalytic activity" evidence="7">
    <location>
        <position position="255"/>
    </location>
</feature>
<dbReference type="GO" id="GO:0005886">
    <property type="term" value="C:plasma membrane"/>
    <property type="evidence" value="ECO:0007669"/>
    <property type="project" value="UniProtKB-SubCell"/>
</dbReference>
<dbReference type="Pfam" id="PF02618">
    <property type="entry name" value="YceG"/>
    <property type="match status" value="1"/>
</dbReference>
<dbReference type="CDD" id="cd08010">
    <property type="entry name" value="MltG_like"/>
    <property type="match status" value="1"/>
</dbReference>
<feature type="transmembrane region" description="Helical" evidence="7">
    <location>
        <begin position="36"/>
        <end position="55"/>
    </location>
</feature>
<keyword evidence="4 7" id="KW-0472">Membrane</keyword>
<comment type="catalytic activity">
    <reaction evidence="7">
        <text>a peptidoglycan chain = a peptidoglycan chain with N-acetyl-1,6-anhydromuramyl-[peptide] at the reducing end + a peptidoglycan chain with N-acetylglucosamine at the non-reducing end.</text>
        <dbReference type="EC" id="4.2.2.29"/>
    </reaction>
</comment>
<dbReference type="STRING" id="585531.HMPREF0063_10596"/>
<dbReference type="GO" id="GO:0009252">
    <property type="term" value="P:peptidoglycan biosynthetic process"/>
    <property type="evidence" value="ECO:0007669"/>
    <property type="project" value="UniProtKB-UniRule"/>
</dbReference>
<dbReference type="GO" id="GO:0071555">
    <property type="term" value="P:cell wall organization"/>
    <property type="evidence" value="ECO:0007669"/>
    <property type="project" value="UniProtKB-KW"/>
</dbReference>
<evidence type="ECO:0000256" key="1">
    <source>
        <dbReference type="ARBA" id="ARBA00022475"/>
    </source>
</evidence>
<comment type="caution">
    <text evidence="9">The sequence shown here is derived from an EMBL/GenBank/DDBJ whole genome shotgun (WGS) entry which is preliminary data.</text>
</comment>
<dbReference type="PANTHER" id="PTHR30518">
    <property type="entry name" value="ENDOLYTIC MUREIN TRANSGLYCOSYLASE"/>
    <property type="match status" value="1"/>
</dbReference>
<accession>E2S9F6</accession>
<comment type="subcellular location">
    <subcellularLocation>
        <location evidence="7">Cell membrane</location>
        <topology evidence="7">Single-pass membrane protein</topology>
    </subcellularLocation>
</comment>
<feature type="region of interest" description="Disordered" evidence="8">
    <location>
        <begin position="1"/>
        <end position="28"/>
    </location>
</feature>
<dbReference type="Gene3D" id="3.30.160.60">
    <property type="entry name" value="Classic Zinc Finger"/>
    <property type="match status" value="1"/>
</dbReference>
<sequence length="372" mass="39178">MSNDGLDLVTSGQPPRRTAGHRRAETPRKGPRWGRIVLVLVLLAALVGGGTWAYGKVQDAFSGPEDFTGQGTGEVVVDIPSGSSGQDIATLLFDAGVVASAEAFYQLVLEDSRGAAIEAGTYTLRSQMSAEAALTALVDRANRIEGRVVVTEGARVPQVIETIAANTDITMEALQAAVDNPEALGLPASAEGDPEGYLFPATYTVQPGSTAEQVLAQMVAKSVEVAQTVDLAGRAAAVGLTEREVVTIASILEWEVSGTDDFGRASRVIYNRLEVGEALRMDSTVHFISGRTGDIFTTPEERQSDSPYNTYRFAGLPPGPIGSPGQAALEAALDPTAGDWMYFVADPETGETTFTNTYAEHQQACLAAGFSC</sequence>
<dbReference type="RefSeq" id="WP_007077618.1">
    <property type="nucleotide sequence ID" value="NZ_CM001024.1"/>
</dbReference>
<evidence type="ECO:0000256" key="5">
    <source>
        <dbReference type="ARBA" id="ARBA00023239"/>
    </source>
</evidence>
<comment type="similarity">
    <text evidence="7">Belongs to the transglycosylase MltG family.</text>
</comment>
<evidence type="ECO:0000256" key="8">
    <source>
        <dbReference type="SAM" id="MobiDB-lite"/>
    </source>
</evidence>
<keyword evidence="2 7" id="KW-0812">Transmembrane</keyword>
<dbReference type="Gene3D" id="3.30.1490.480">
    <property type="entry name" value="Endolytic murein transglycosylase"/>
    <property type="match status" value="1"/>
</dbReference>
<gene>
    <name evidence="7" type="primary">mltG</name>
    <name evidence="9" type="ORF">HMPREF0063_10596</name>
</gene>
<reference evidence="9" key="1">
    <citation type="submission" date="2010-08" db="EMBL/GenBank/DDBJ databases">
        <authorList>
            <person name="Muzny D."/>
            <person name="Qin X."/>
            <person name="Buhay C."/>
            <person name="Dugan-Rocha S."/>
            <person name="Ding Y."/>
            <person name="Chen G."/>
            <person name="Hawes A."/>
            <person name="Holder M."/>
            <person name="Jhangiani S."/>
            <person name="Johnson A."/>
            <person name="Khan Z."/>
            <person name="Li Z."/>
            <person name="Liu W."/>
            <person name="Liu X."/>
            <person name="Perez L."/>
            <person name="Shen H."/>
            <person name="Wang Q."/>
            <person name="Watt J."/>
            <person name="Xi L."/>
            <person name="Xin Y."/>
            <person name="Zhou J."/>
            <person name="Deng J."/>
            <person name="Jiang H."/>
            <person name="Liu Y."/>
            <person name="Qu J."/>
            <person name="Song X.-Z."/>
            <person name="Zhang L."/>
            <person name="Villasana D."/>
            <person name="Johnson A."/>
            <person name="Liu J."/>
            <person name="Liyanage D."/>
            <person name="Lorensuhewa L."/>
            <person name="Robinson T."/>
            <person name="Song A."/>
            <person name="Song B.-B."/>
            <person name="Dinh H."/>
            <person name="Thornton R."/>
            <person name="Coyle M."/>
            <person name="Francisco L."/>
            <person name="Jackson L."/>
            <person name="Javaid M."/>
            <person name="Korchina V."/>
            <person name="Kovar C."/>
            <person name="Mata R."/>
            <person name="Mathew T."/>
            <person name="Ngo R."/>
            <person name="Nguyen L."/>
            <person name="Nguyen N."/>
            <person name="Okwuonu G."/>
            <person name="Ongeri F."/>
            <person name="Pham C."/>
            <person name="Simmons D."/>
            <person name="Wilczek-Boney K."/>
            <person name="Hale W."/>
            <person name="Jakkamsetti A."/>
            <person name="Pham P."/>
            <person name="Ruth R."/>
            <person name="San Lucas F."/>
            <person name="Warren J."/>
            <person name="Zhang J."/>
            <person name="Zhao Z."/>
            <person name="Zhou C."/>
            <person name="Zhu D."/>
            <person name="Lee S."/>
            <person name="Bess C."/>
            <person name="Blankenburg K."/>
            <person name="Forbes L."/>
            <person name="Fu Q."/>
            <person name="Gubbala S."/>
            <person name="Hirani K."/>
            <person name="Jayaseelan J.C."/>
            <person name="Lara F."/>
            <person name="Munidasa M."/>
            <person name="Palculict T."/>
            <person name="Patil S."/>
            <person name="Pu L.-L."/>
            <person name="Saada N."/>
            <person name="Tang L."/>
            <person name="Weissenberger G."/>
            <person name="Zhu Y."/>
            <person name="Hemphill L."/>
            <person name="Shang Y."/>
            <person name="Youmans B."/>
            <person name="Ayvaz T."/>
            <person name="Ross M."/>
            <person name="Santibanez J."/>
            <person name="Aqrawi P."/>
            <person name="Gross S."/>
            <person name="Joshi V."/>
            <person name="Fowler G."/>
            <person name="Nazareth L."/>
            <person name="Reid J."/>
            <person name="Worley K."/>
            <person name="Petrosino J."/>
            <person name="Highlander S."/>
            <person name="Gibbs R."/>
        </authorList>
    </citation>
    <scope>NUCLEOTIDE SEQUENCE [LARGE SCALE GENOMIC DNA]</scope>
    <source>
        <strain evidence="9">DSM 15272</strain>
    </source>
</reference>
<name>E2S9F6_9ACTN</name>
<dbReference type="EC" id="4.2.2.29" evidence="7"/>
<protein>
    <recommendedName>
        <fullName evidence="7">Endolytic murein transglycosylase</fullName>
        <ecNumber evidence="7">4.2.2.29</ecNumber>
    </recommendedName>
    <alternativeName>
        <fullName evidence="7">Peptidoglycan lytic transglycosylase</fullName>
    </alternativeName>
    <alternativeName>
        <fullName evidence="7">Peptidoglycan polymerization terminase</fullName>
    </alternativeName>
</protein>